<evidence type="ECO:0000313" key="1">
    <source>
        <dbReference type="EMBL" id="CAG8492267.1"/>
    </source>
</evidence>
<proteinExistence type="predicted"/>
<feature type="non-terminal residue" evidence="1">
    <location>
        <position position="1"/>
    </location>
</feature>
<comment type="caution">
    <text evidence="1">The sequence shown here is derived from an EMBL/GenBank/DDBJ whole genome shotgun (WGS) entry which is preliminary data.</text>
</comment>
<dbReference type="EMBL" id="CAJVPT010003138">
    <property type="protein sequence ID" value="CAG8492267.1"/>
    <property type="molecule type" value="Genomic_DNA"/>
</dbReference>
<reference evidence="1" key="1">
    <citation type="submission" date="2021-06" db="EMBL/GenBank/DDBJ databases">
        <authorList>
            <person name="Kallberg Y."/>
            <person name="Tangrot J."/>
            <person name="Rosling A."/>
        </authorList>
    </citation>
    <scope>NUCLEOTIDE SEQUENCE</scope>
    <source>
        <strain evidence="1">CL356</strain>
    </source>
</reference>
<keyword evidence="2" id="KW-1185">Reference proteome</keyword>
<evidence type="ECO:0000313" key="2">
    <source>
        <dbReference type="Proteomes" id="UP000789525"/>
    </source>
</evidence>
<protein>
    <submittedName>
        <fullName evidence="1">14507_t:CDS:1</fullName>
    </submittedName>
</protein>
<accession>A0ACA9KTE5</accession>
<sequence length="50" mass="5494">FSAPHILAIRVIFEGGDLENDPLGSPLWANSEQAEDCFDFLDAMSSLLQL</sequence>
<gene>
    <name evidence="1" type="ORF">ACOLOM_LOCUS2430</name>
</gene>
<name>A0ACA9KTE5_9GLOM</name>
<organism evidence="1 2">
    <name type="scientific">Acaulospora colombiana</name>
    <dbReference type="NCBI Taxonomy" id="27376"/>
    <lineage>
        <taxon>Eukaryota</taxon>
        <taxon>Fungi</taxon>
        <taxon>Fungi incertae sedis</taxon>
        <taxon>Mucoromycota</taxon>
        <taxon>Glomeromycotina</taxon>
        <taxon>Glomeromycetes</taxon>
        <taxon>Diversisporales</taxon>
        <taxon>Acaulosporaceae</taxon>
        <taxon>Acaulospora</taxon>
    </lineage>
</organism>
<dbReference type="Proteomes" id="UP000789525">
    <property type="component" value="Unassembled WGS sequence"/>
</dbReference>